<keyword evidence="2" id="KW-1185">Reference proteome</keyword>
<organism evidence="1 2">
    <name type="scientific">Duffyella gerundensis</name>
    <dbReference type="NCBI Taxonomy" id="1619313"/>
    <lineage>
        <taxon>Bacteria</taxon>
        <taxon>Pseudomonadati</taxon>
        <taxon>Pseudomonadota</taxon>
        <taxon>Gammaproteobacteria</taxon>
        <taxon>Enterobacterales</taxon>
        <taxon>Erwiniaceae</taxon>
        <taxon>Duffyella</taxon>
    </lineage>
</organism>
<dbReference type="OrthoDB" id="6543495at2"/>
<sequence length="66" mass="7729">MTTYGQPALQEEILDAVEESLISVNLPGRHHIWLIGKQDYDLLLVTKKQDASQLLWQQLEQEYRFS</sequence>
<dbReference type="KEGG" id="ege:EM595_1532"/>
<accession>A0A0U5L4S4</accession>
<evidence type="ECO:0000313" key="2">
    <source>
        <dbReference type="Proteomes" id="UP000059419"/>
    </source>
</evidence>
<proteinExistence type="predicted"/>
<dbReference type="AlphaFoldDB" id="A0A0U5L4S4"/>
<dbReference type="STRING" id="1619313.EM595_1532"/>
<dbReference type="GeneID" id="84613436"/>
<dbReference type="Proteomes" id="UP000059419">
    <property type="component" value="Chromosome 1"/>
</dbReference>
<dbReference type="EMBL" id="LN907827">
    <property type="protein sequence ID" value="CUU23766.1"/>
    <property type="molecule type" value="Genomic_DNA"/>
</dbReference>
<evidence type="ECO:0000313" key="1">
    <source>
        <dbReference type="EMBL" id="CUU23766.1"/>
    </source>
</evidence>
<dbReference type="PATRIC" id="fig|1619313.3.peg.1587"/>
<protein>
    <submittedName>
        <fullName evidence="1">Uncharacterized protein</fullName>
    </submittedName>
</protein>
<reference evidence="2" key="1">
    <citation type="submission" date="2015-11" db="EMBL/GenBank/DDBJ databases">
        <authorList>
            <person name="Blom J."/>
        </authorList>
    </citation>
    <scope>NUCLEOTIDE SEQUENCE [LARGE SCALE GENOMIC DNA]</scope>
</reference>
<name>A0A0U5L4S4_9GAMM</name>
<dbReference type="RefSeq" id="WP_067429873.1">
    <property type="nucleotide sequence ID" value="NZ_CP072598.1"/>
</dbReference>
<gene>
    <name evidence="1" type="ORF">EM595_1532</name>
</gene>